<reference evidence="1 2" key="1">
    <citation type="journal article" date="2021" name="Pathogens">
        <title>Isolation and Characterization of Kingella bonacorsii sp. nov., A Novel Kingella Species Detected in a Stable Periodontitis Subject.</title>
        <authorList>
            <person name="Antezack A."/>
            <person name="Boxberger M."/>
            <person name="Rolland C."/>
            <person name="Monnet-Corti V."/>
            <person name="La Scola B."/>
        </authorList>
    </citation>
    <scope>NUCLEOTIDE SEQUENCE [LARGE SCALE GENOMIC DNA]</scope>
    <source>
        <strain evidence="1 2">Marseille-Q4569</strain>
    </source>
</reference>
<evidence type="ECO:0000313" key="1">
    <source>
        <dbReference type="EMBL" id="MBK0395021.1"/>
    </source>
</evidence>
<comment type="caution">
    <text evidence="1">The sequence shown here is derived from an EMBL/GenBank/DDBJ whole genome shotgun (WGS) entry which is preliminary data.</text>
</comment>
<dbReference type="Proteomes" id="UP000614058">
    <property type="component" value="Unassembled WGS sequence"/>
</dbReference>
<proteinExistence type="predicted"/>
<gene>
    <name evidence="1" type="ORF">JDW22_00110</name>
</gene>
<dbReference type="EMBL" id="JAEHNZ010000001">
    <property type="protein sequence ID" value="MBK0395021.1"/>
    <property type="molecule type" value="Genomic_DNA"/>
</dbReference>
<dbReference type="RefSeq" id="WP_200520867.1">
    <property type="nucleotide sequence ID" value="NZ_JAEHNZ010000001.1"/>
</dbReference>
<name>A0ABS1BNY6_9NEIS</name>
<keyword evidence="2" id="KW-1185">Reference proteome</keyword>
<organism evidence="1 2">
    <name type="scientific">Kingella bonacorsii</name>
    <dbReference type="NCBI Taxonomy" id="2796361"/>
    <lineage>
        <taxon>Bacteria</taxon>
        <taxon>Pseudomonadati</taxon>
        <taxon>Pseudomonadota</taxon>
        <taxon>Betaproteobacteria</taxon>
        <taxon>Neisseriales</taxon>
        <taxon>Neisseriaceae</taxon>
        <taxon>Kingella</taxon>
    </lineage>
</organism>
<protein>
    <submittedName>
        <fullName evidence="1">Uncharacterized protein</fullName>
    </submittedName>
</protein>
<sequence length="68" mass="8046">MRELVSSLSGCRWQLELSLNPSIGSLKKQRRHYLLNGWSNGVNNFQAAYRRRIRQPEKVEWKVEQACE</sequence>
<evidence type="ECO:0000313" key="2">
    <source>
        <dbReference type="Proteomes" id="UP000614058"/>
    </source>
</evidence>
<accession>A0ABS1BNY6</accession>